<dbReference type="Proteomes" id="UP000198374">
    <property type="component" value="Unassembled WGS sequence"/>
</dbReference>
<proteinExistence type="predicted"/>
<feature type="active site" description="Proton donor/acceptor" evidence="2">
    <location>
        <position position="94"/>
    </location>
</feature>
<dbReference type="RefSeq" id="WP_159459289.1">
    <property type="nucleotide sequence ID" value="NZ_BCMF01000004.1"/>
</dbReference>
<dbReference type="InterPro" id="IPR013078">
    <property type="entry name" value="His_Pase_superF_clade-1"/>
</dbReference>
<dbReference type="InterPro" id="IPR029033">
    <property type="entry name" value="His_PPase_superfam"/>
</dbReference>
<dbReference type="PANTHER" id="PTHR46517:SF1">
    <property type="entry name" value="FRUCTOSE-2,6-BISPHOSPHATASE TIGAR"/>
    <property type="match status" value="1"/>
</dbReference>
<organism evidence="4 5">
    <name type="scientific">Secundilactobacillus mixtipabuli</name>
    <dbReference type="NCBI Taxonomy" id="1435342"/>
    <lineage>
        <taxon>Bacteria</taxon>
        <taxon>Bacillati</taxon>
        <taxon>Bacillota</taxon>
        <taxon>Bacilli</taxon>
        <taxon>Lactobacillales</taxon>
        <taxon>Lactobacillaceae</taxon>
        <taxon>Secundilactobacillus</taxon>
    </lineage>
</organism>
<comment type="caution">
    <text evidence="4">The sequence shown here is derived from an EMBL/GenBank/DDBJ whole genome shotgun (WGS) entry which is preliminary data.</text>
</comment>
<dbReference type="Gene3D" id="3.40.50.1240">
    <property type="entry name" value="Phosphoglycerate mutase-like"/>
    <property type="match status" value="1"/>
</dbReference>
<dbReference type="CDD" id="cd07067">
    <property type="entry name" value="HP_PGM_like"/>
    <property type="match status" value="1"/>
</dbReference>
<dbReference type="GO" id="GO:0004331">
    <property type="term" value="F:fructose-2,6-bisphosphate 2-phosphatase activity"/>
    <property type="evidence" value="ECO:0007669"/>
    <property type="project" value="TreeGrafter"/>
</dbReference>
<dbReference type="Pfam" id="PF00300">
    <property type="entry name" value="His_Phos_1"/>
    <property type="match status" value="1"/>
</dbReference>
<keyword evidence="5" id="KW-1185">Reference proteome</keyword>
<dbReference type="EMBL" id="BCMF01000004">
    <property type="protein sequence ID" value="GAW99049.1"/>
    <property type="molecule type" value="Genomic_DNA"/>
</dbReference>
<evidence type="ECO:0000313" key="5">
    <source>
        <dbReference type="Proteomes" id="UP000198374"/>
    </source>
</evidence>
<accession>A0A1Z5IBB9</accession>
<dbReference type="SMART" id="SM00855">
    <property type="entry name" value="PGAM"/>
    <property type="match status" value="1"/>
</dbReference>
<reference evidence="4 5" key="1">
    <citation type="submission" date="2015-11" db="EMBL/GenBank/DDBJ databases">
        <title>Draft genome sequences of new species of the genus Lactobacillus isolated from orchardgrass silage.</title>
        <authorList>
            <person name="Tohno M."/>
            <person name="Tanizawa Y."/>
            <person name="Arita M."/>
        </authorList>
    </citation>
    <scope>NUCLEOTIDE SEQUENCE [LARGE SCALE GENOMIC DNA]</scope>
    <source>
        <strain evidence="4 5">IWT30</strain>
    </source>
</reference>
<dbReference type="GO" id="GO:0045820">
    <property type="term" value="P:negative regulation of glycolytic process"/>
    <property type="evidence" value="ECO:0007669"/>
    <property type="project" value="TreeGrafter"/>
</dbReference>
<protein>
    <submittedName>
        <fullName evidence="4">Phosphoglycerate mutase</fullName>
    </submittedName>
</protein>
<name>A0A1Z5IBB9_9LACO</name>
<evidence type="ECO:0000256" key="3">
    <source>
        <dbReference type="PIRSR" id="PIRSR613078-2"/>
    </source>
</evidence>
<dbReference type="AlphaFoldDB" id="A0A1Z5IBB9"/>
<gene>
    <name evidence="4" type="ORF">IWT30_01009</name>
</gene>
<dbReference type="PANTHER" id="PTHR46517">
    <property type="entry name" value="FRUCTOSE-2,6-BISPHOSPHATASE TIGAR"/>
    <property type="match status" value="1"/>
</dbReference>
<dbReference type="GO" id="GO:0005829">
    <property type="term" value="C:cytosol"/>
    <property type="evidence" value="ECO:0007669"/>
    <property type="project" value="TreeGrafter"/>
</dbReference>
<dbReference type="InterPro" id="IPR051695">
    <property type="entry name" value="Phosphoglycerate_Mutase"/>
</dbReference>
<keyword evidence="1" id="KW-0378">Hydrolase</keyword>
<dbReference type="SUPFAM" id="SSF53254">
    <property type="entry name" value="Phosphoglycerate mutase-like"/>
    <property type="match status" value="1"/>
</dbReference>
<dbReference type="OrthoDB" id="4131070at2"/>
<dbReference type="PIRSF" id="PIRSF000709">
    <property type="entry name" value="6PFK_2-Ptase"/>
    <property type="match status" value="1"/>
</dbReference>
<sequence length="220" mass="24438">MDKGVVIMDSFTVYLVRHGSTRLNGFNRMQGWIDSDLSDEGIKQAKEAADRLQGITFTRAFSSDLGRAVNTRDIILSQFQQTPQEVAQLPEFREVNFGFFEGLNSDDIWAGIAAPYGKHSQADLMAIGGLKEARDAMKHSDPSHTAEDYDEVLTRIKMGFSVLREHCVSSETILLVSHGTLIRTIIDYLGVDTTGNYPENGGISQLTVYPDQVVVEAYNQ</sequence>
<evidence type="ECO:0000313" key="4">
    <source>
        <dbReference type="EMBL" id="GAW99049.1"/>
    </source>
</evidence>
<dbReference type="GO" id="GO:0043456">
    <property type="term" value="P:regulation of pentose-phosphate shunt"/>
    <property type="evidence" value="ECO:0007669"/>
    <property type="project" value="TreeGrafter"/>
</dbReference>
<feature type="active site" description="Tele-phosphohistidine intermediate" evidence="2">
    <location>
        <position position="18"/>
    </location>
</feature>
<feature type="binding site" evidence="3">
    <location>
        <begin position="17"/>
        <end position="24"/>
    </location>
    <ligand>
        <name>substrate</name>
    </ligand>
</feature>
<feature type="binding site" evidence="3">
    <location>
        <position position="67"/>
    </location>
    <ligand>
        <name>substrate</name>
    </ligand>
</feature>
<evidence type="ECO:0000256" key="2">
    <source>
        <dbReference type="PIRSR" id="PIRSR613078-1"/>
    </source>
</evidence>
<evidence type="ECO:0000256" key="1">
    <source>
        <dbReference type="ARBA" id="ARBA00022801"/>
    </source>
</evidence>